<accession>A0A2T6C9B2</accession>
<feature type="compositionally biased region" description="Basic and acidic residues" evidence="1">
    <location>
        <begin position="31"/>
        <end position="48"/>
    </location>
</feature>
<dbReference type="EMBL" id="QBKR01000001">
    <property type="protein sequence ID" value="PTX64856.1"/>
    <property type="molecule type" value="Genomic_DNA"/>
</dbReference>
<evidence type="ECO:0000313" key="2">
    <source>
        <dbReference type="EMBL" id="PTX64856.1"/>
    </source>
</evidence>
<evidence type="ECO:0000313" key="3">
    <source>
        <dbReference type="Proteomes" id="UP000244240"/>
    </source>
</evidence>
<feature type="region of interest" description="Disordered" evidence="1">
    <location>
        <begin position="21"/>
        <end position="112"/>
    </location>
</feature>
<keyword evidence="3" id="KW-1185">Reference proteome</keyword>
<dbReference type="AlphaFoldDB" id="A0A2T6C9B2"/>
<proteinExistence type="predicted"/>
<reference evidence="2 3" key="1">
    <citation type="submission" date="2018-04" db="EMBL/GenBank/DDBJ databases">
        <title>Genomic Encyclopedia of Archaeal and Bacterial Type Strains, Phase II (KMG-II): from individual species to whole genera.</title>
        <authorList>
            <person name="Goeker M."/>
        </authorList>
    </citation>
    <scope>NUCLEOTIDE SEQUENCE [LARGE SCALE GENOMIC DNA]</scope>
    <source>
        <strain evidence="2 3">DSM 45787</strain>
    </source>
</reference>
<dbReference type="RefSeq" id="WP_108021350.1">
    <property type="nucleotide sequence ID" value="NZ_QBKR01000001.1"/>
</dbReference>
<dbReference type="Proteomes" id="UP000244240">
    <property type="component" value="Unassembled WGS sequence"/>
</dbReference>
<protein>
    <submittedName>
        <fullName evidence="2">Uncharacterized protein</fullName>
    </submittedName>
</protein>
<gene>
    <name evidence="2" type="ORF">C8P63_10174</name>
</gene>
<organism evidence="2 3">
    <name type="scientific">Melghirimyces profundicolus</name>
    <dbReference type="NCBI Taxonomy" id="1242148"/>
    <lineage>
        <taxon>Bacteria</taxon>
        <taxon>Bacillati</taxon>
        <taxon>Bacillota</taxon>
        <taxon>Bacilli</taxon>
        <taxon>Bacillales</taxon>
        <taxon>Thermoactinomycetaceae</taxon>
        <taxon>Melghirimyces</taxon>
    </lineage>
</organism>
<comment type="caution">
    <text evidence="2">The sequence shown here is derived from an EMBL/GenBank/DDBJ whole genome shotgun (WGS) entry which is preliminary data.</text>
</comment>
<evidence type="ECO:0000256" key="1">
    <source>
        <dbReference type="SAM" id="MobiDB-lite"/>
    </source>
</evidence>
<sequence length="112" mass="12960">MIRNRRPENLHRLIREIVQEELARSRNVKAGAEEERREPPESDEREIPFRGTAEMPGEEPGLLPPRAIFGSPRPAPDRQKRKTGRNTGWVGPFEPDHGLDPSPYMPHKRSHR</sequence>
<name>A0A2T6C9B2_9BACL</name>